<name>A0A2C9A2M2_9MICO</name>
<keyword evidence="1" id="KW-0812">Transmembrane</keyword>
<evidence type="ECO:0000313" key="3">
    <source>
        <dbReference type="Proteomes" id="UP000219440"/>
    </source>
</evidence>
<proteinExistence type="predicted"/>
<organism evidence="2 3">
    <name type="scientific">Salinibacterium xinjiangense</name>
    <dbReference type="NCBI Taxonomy" id="386302"/>
    <lineage>
        <taxon>Bacteria</taxon>
        <taxon>Bacillati</taxon>
        <taxon>Actinomycetota</taxon>
        <taxon>Actinomycetes</taxon>
        <taxon>Micrococcales</taxon>
        <taxon>Microbacteriaceae</taxon>
        <taxon>Salinibacterium</taxon>
    </lineage>
</organism>
<accession>A0A2C9A2M2</accession>
<keyword evidence="3" id="KW-1185">Reference proteome</keyword>
<keyword evidence="1" id="KW-1133">Transmembrane helix</keyword>
<evidence type="ECO:0000256" key="1">
    <source>
        <dbReference type="SAM" id="Phobius"/>
    </source>
</evidence>
<gene>
    <name evidence="2" type="ORF">SAMN06296378_2741</name>
</gene>
<dbReference type="Proteomes" id="UP000219440">
    <property type="component" value="Unassembled WGS sequence"/>
</dbReference>
<feature type="transmembrane region" description="Helical" evidence="1">
    <location>
        <begin position="27"/>
        <end position="48"/>
    </location>
</feature>
<dbReference type="AlphaFoldDB" id="A0A2C9A2M2"/>
<feature type="transmembrane region" description="Helical" evidence="1">
    <location>
        <begin position="113"/>
        <end position="134"/>
    </location>
</feature>
<evidence type="ECO:0000313" key="2">
    <source>
        <dbReference type="EMBL" id="SOE73495.1"/>
    </source>
</evidence>
<reference evidence="2 3" key="1">
    <citation type="submission" date="2017-09" db="EMBL/GenBank/DDBJ databases">
        <authorList>
            <person name="Ehlers B."/>
            <person name="Leendertz F.H."/>
        </authorList>
    </citation>
    <scope>NUCLEOTIDE SEQUENCE [LARGE SCALE GENOMIC DNA]</scope>
    <source>
        <strain evidence="2 3">CGMCC 1.05381</strain>
    </source>
</reference>
<sequence length="209" mass="22240">MALRNHGWMNLYSDFAPRRSRQIIGDVVAVLAIAACAWLGATVFQLLANLSTFGVQMETAGSGFRDTMVEAGTTLGGIPLIGSGIRVPFDGASNAGRALQDAGQSQQVAVSQLATGLGVGTAAIPILMILMIWLRPRMRFVRNAARARRVRDSGAGIDLLALRALANQEISALSSVSPHAMDAWRRGDETVMLALARLELKSAGVRLDQ</sequence>
<keyword evidence="1" id="KW-0472">Membrane</keyword>
<protein>
    <submittedName>
        <fullName evidence="2">Uncharacterized protein</fullName>
    </submittedName>
</protein>
<dbReference type="EMBL" id="OCST01000006">
    <property type="protein sequence ID" value="SOE73495.1"/>
    <property type="molecule type" value="Genomic_DNA"/>
</dbReference>